<dbReference type="KEGG" id="vg:65103316"/>
<evidence type="ECO:0000313" key="1">
    <source>
        <dbReference type="EMBL" id="QHR78509.1"/>
    </source>
</evidence>
<proteinExistence type="predicted"/>
<reference evidence="1" key="1">
    <citation type="journal article" date="2020" name="Arch. Virol.">
        <title>Complete genome sequence and analysis of a novel lymphocystivirus detected in whitemouth croaker (Micropogonias furnieri): lymphocystis disease virus 4.</title>
        <authorList>
            <person name="Doszpoly A."/>
            <person name="Kajan G.L."/>
            <person name="Puentes R."/>
            <person name="Perretta A."/>
        </authorList>
    </citation>
    <scope>NUCLEOTIDE SEQUENCE</scope>
    <source>
        <strain evidence="1">LCDV-WC</strain>
    </source>
</reference>
<keyword evidence="2" id="KW-1185">Reference proteome</keyword>
<organism evidence="1 2">
    <name type="scientific">Lymphocystis disease virus 4</name>
    <dbReference type="NCBI Taxonomy" id="2704413"/>
    <lineage>
        <taxon>Viruses</taxon>
        <taxon>Varidnaviria</taxon>
        <taxon>Bamfordvirae</taxon>
        <taxon>Nucleocytoviricota</taxon>
        <taxon>Megaviricetes</taxon>
        <taxon>Pimascovirales</taxon>
        <taxon>Pimascovirales incertae sedis</taxon>
        <taxon>Iridoviridae</taxon>
        <taxon>Alphairidovirinae</taxon>
        <taxon>Lymphocystivirus</taxon>
        <taxon>Lymphocystivirus micropogonias1</taxon>
    </lineage>
</organism>
<dbReference type="EMBL" id="MN803438">
    <property type="protein sequence ID" value="QHR78509.1"/>
    <property type="molecule type" value="Genomic_DNA"/>
</dbReference>
<dbReference type="RefSeq" id="YP_010087983.1">
    <property type="nucleotide sequence ID" value="NC_055603.1"/>
</dbReference>
<protein>
    <submittedName>
        <fullName evidence="1">Uncharacterized protein</fullName>
    </submittedName>
</protein>
<evidence type="ECO:0000313" key="2">
    <source>
        <dbReference type="Proteomes" id="UP000678193"/>
    </source>
</evidence>
<dbReference type="GeneID" id="65103316"/>
<accession>A0A6B9XL52</accession>
<sequence length="199" mass="22863">MLILLIIFMCVIESGLCRDCEFLKSSTENIKATLEYNPEGFRHVFPKSYNISYYTLDSVCNDKICCVFPEALLLSHAWNNLLIDIWKIHVNYSLILDLKHVLAKIADENTHMDRFQEENDLSKLQLISSTPETLLNITAKFLDRWLNVDCKDGPLNCIPSLSFVRPTLNINVVRKSFASIPVCSTVLIFISYSITNYLF</sequence>
<dbReference type="Proteomes" id="UP000678193">
    <property type="component" value="Segment"/>
</dbReference>
<name>A0A6B9XL52_9VIRU</name>